<organism evidence="1 2">
    <name type="scientific">Bacillus paramycoides</name>
    <dbReference type="NCBI Taxonomy" id="2026194"/>
    <lineage>
        <taxon>Bacteria</taxon>
        <taxon>Bacillati</taxon>
        <taxon>Bacillota</taxon>
        <taxon>Bacilli</taxon>
        <taxon>Bacillales</taxon>
        <taxon>Bacillaceae</taxon>
        <taxon>Bacillus</taxon>
        <taxon>Bacillus cereus group</taxon>
    </lineage>
</organism>
<evidence type="ECO:0008006" key="3">
    <source>
        <dbReference type="Google" id="ProtNLM"/>
    </source>
</evidence>
<gene>
    <name evidence="1" type="ORF">P4U88_19815</name>
</gene>
<sequence>MMRLQNYKELPETMSEEEIYNLFSEAISNFKDNQIDKDEFLEILTELMERQVLTYEILKEPMKTELDDLLCSLWNTKNYNDVDVMLSLIVSLGLEKSFNKAKESIVESKNIEPKILKEIQETIDDTGDNIANPYYDYD</sequence>
<protein>
    <recommendedName>
        <fullName evidence="3">EF-hand domain-containing protein</fullName>
    </recommendedName>
</protein>
<dbReference type="EMBL" id="JARMDB010000013">
    <property type="protein sequence ID" value="MED1568127.1"/>
    <property type="molecule type" value="Genomic_DNA"/>
</dbReference>
<evidence type="ECO:0000313" key="2">
    <source>
        <dbReference type="Proteomes" id="UP001309448"/>
    </source>
</evidence>
<keyword evidence="2" id="KW-1185">Reference proteome</keyword>
<dbReference type="Proteomes" id="UP001309448">
    <property type="component" value="Unassembled WGS sequence"/>
</dbReference>
<proteinExistence type="predicted"/>
<accession>A0ABU6MZD3</accession>
<reference evidence="1 2" key="1">
    <citation type="submission" date="2023-03" db="EMBL/GenBank/DDBJ databases">
        <title>Bacillus Genome Sequencing.</title>
        <authorList>
            <person name="Dunlap C."/>
        </authorList>
    </citation>
    <scope>NUCLEOTIDE SEQUENCE [LARGE SCALE GENOMIC DNA]</scope>
    <source>
        <strain evidence="1 2">B-615</strain>
    </source>
</reference>
<comment type="caution">
    <text evidence="1">The sequence shown here is derived from an EMBL/GenBank/DDBJ whole genome shotgun (WGS) entry which is preliminary data.</text>
</comment>
<name>A0ABU6MZD3_9BACI</name>
<evidence type="ECO:0000313" key="1">
    <source>
        <dbReference type="EMBL" id="MED1568127.1"/>
    </source>
</evidence>
<dbReference type="RefSeq" id="WP_240184511.1">
    <property type="nucleotide sequence ID" value="NZ_JARMDB010000013.1"/>
</dbReference>